<accession>A0A1H8VXZ7</accession>
<protein>
    <recommendedName>
        <fullName evidence="5">DUF35 domain-containing protein</fullName>
    </recommendedName>
</protein>
<evidence type="ECO:0000313" key="3">
    <source>
        <dbReference type="EMBL" id="SEP20276.1"/>
    </source>
</evidence>
<evidence type="ECO:0000259" key="2">
    <source>
        <dbReference type="Pfam" id="PF12172"/>
    </source>
</evidence>
<dbReference type="InterPro" id="IPR052513">
    <property type="entry name" value="Thioester_dehydratase-like"/>
</dbReference>
<dbReference type="PANTHER" id="PTHR34075:SF5">
    <property type="entry name" value="BLR3430 PROTEIN"/>
    <property type="match status" value="1"/>
</dbReference>
<proteinExistence type="predicted"/>
<dbReference type="InterPro" id="IPR022002">
    <property type="entry name" value="ChsH2_Znr"/>
</dbReference>
<dbReference type="Gene3D" id="6.10.30.10">
    <property type="match status" value="1"/>
</dbReference>
<dbReference type="Pfam" id="PF01796">
    <property type="entry name" value="OB_ChsH2_C"/>
    <property type="match status" value="1"/>
</dbReference>
<dbReference type="PANTHER" id="PTHR34075">
    <property type="entry name" value="BLR3430 PROTEIN"/>
    <property type="match status" value="1"/>
</dbReference>
<evidence type="ECO:0000313" key="4">
    <source>
        <dbReference type="Proteomes" id="UP000198960"/>
    </source>
</evidence>
<reference evidence="4" key="1">
    <citation type="submission" date="2016-10" db="EMBL/GenBank/DDBJ databases">
        <authorList>
            <person name="Varghese N."/>
            <person name="Submissions S."/>
        </authorList>
    </citation>
    <scope>NUCLEOTIDE SEQUENCE [LARGE SCALE GENOMIC DNA]</scope>
    <source>
        <strain evidence="4">DSM 45413</strain>
    </source>
</reference>
<dbReference type="EMBL" id="FOEE01000014">
    <property type="protein sequence ID" value="SEP20276.1"/>
    <property type="molecule type" value="Genomic_DNA"/>
</dbReference>
<dbReference type="InterPro" id="IPR002878">
    <property type="entry name" value="ChsH2_C"/>
</dbReference>
<feature type="domain" description="ChsH2 rubredoxin-like zinc ribbon" evidence="2">
    <location>
        <begin position="18"/>
        <end position="50"/>
    </location>
</feature>
<evidence type="ECO:0008006" key="5">
    <source>
        <dbReference type="Google" id="ProtNLM"/>
    </source>
</evidence>
<dbReference type="Proteomes" id="UP000198960">
    <property type="component" value="Unassembled WGS sequence"/>
</dbReference>
<sequence length="159" mass="17353">MTYRKPLPQIEPANQPFWDGLAAGEFRVPKCDNCGHYNWVPFPACRSCLNEAQTWTPVSRDATVWSFSIVHRGPGAFNEEVPYAVVLAKLAEEPRGCIVIGNTVGIDPADLYVGMPLRIVFETIEGEDVTVFRFAAADAAEPDEADAALSVENQPATVA</sequence>
<dbReference type="OrthoDB" id="7470921at2"/>
<evidence type="ECO:0000259" key="1">
    <source>
        <dbReference type="Pfam" id="PF01796"/>
    </source>
</evidence>
<dbReference type="STRING" id="673521.SAMN05660991_03894"/>
<dbReference type="InterPro" id="IPR012340">
    <property type="entry name" value="NA-bd_OB-fold"/>
</dbReference>
<organism evidence="3 4">
    <name type="scientific">Trujillonella endophytica</name>
    <dbReference type="NCBI Taxonomy" id="673521"/>
    <lineage>
        <taxon>Bacteria</taxon>
        <taxon>Bacillati</taxon>
        <taxon>Actinomycetota</taxon>
        <taxon>Actinomycetes</taxon>
        <taxon>Geodermatophilales</taxon>
        <taxon>Geodermatophilaceae</taxon>
        <taxon>Trujillonella</taxon>
    </lineage>
</organism>
<feature type="domain" description="ChsH2 C-terminal OB-fold" evidence="1">
    <location>
        <begin position="55"/>
        <end position="122"/>
    </location>
</feature>
<dbReference type="SUPFAM" id="SSF50249">
    <property type="entry name" value="Nucleic acid-binding proteins"/>
    <property type="match status" value="1"/>
</dbReference>
<gene>
    <name evidence="3" type="ORF">SAMN05660991_03894</name>
</gene>
<dbReference type="RefSeq" id="WP_091947495.1">
    <property type="nucleotide sequence ID" value="NZ_FOEE01000014.1"/>
</dbReference>
<dbReference type="AlphaFoldDB" id="A0A1H8VXZ7"/>
<name>A0A1H8VXZ7_9ACTN</name>
<keyword evidence="4" id="KW-1185">Reference proteome</keyword>
<dbReference type="Pfam" id="PF12172">
    <property type="entry name" value="zf-ChsH2"/>
    <property type="match status" value="1"/>
</dbReference>